<sequence length="72" mass="8070">MSILLEISKRDWFINLNASDYPLVSQGGMVSVGIELELERMRSGFVLKYSSGKDKTNGRVEILINLNLKKPG</sequence>
<evidence type="ECO:0000313" key="2">
    <source>
        <dbReference type="Proteomes" id="UP000525078"/>
    </source>
</evidence>
<reference evidence="1 2" key="1">
    <citation type="journal article" date="2020" name="bioRxiv">
        <title>Sequence and annotation of 42 cannabis genomes reveals extensive copy number variation in cannabinoid synthesis and pathogen resistance genes.</title>
        <authorList>
            <person name="Mckernan K.J."/>
            <person name="Helbert Y."/>
            <person name="Kane L.T."/>
            <person name="Ebling H."/>
            <person name="Zhang L."/>
            <person name="Liu B."/>
            <person name="Eaton Z."/>
            <person name="Mclaughlin S."/>
            <person name="Kingan S."/>
            <person name="Baybayan P."/>
            <person name="Concepcion G."/>
            <person name="Jordan M."/>
            <person name="Riva A."/>
            <person name="Barbazuk W."/>
            <person name="Harkins T."/>
        </authorList>
    </citation>
    <scope>NUCLEOTIDE SEQUENCE [LARGE SCALE GENOMIC DNA]</scope>
    <source>
        <strain evidence="2">cv. Jamaican Lion 4</strain>
        <tissue evidence="1">Leaf</tissue>
    </source>
</reference>
<protein>
    <submittedName>
        <fullName evidence="1">Uncharacterized protein</fullName>
    </submittedName>
</protein>
<dbReference type="EMBL" id="JAATIP010000146">
    <property type="protein sequence ID" value="KAF4366912.1"/>
    <property type="molecule type" value="Genomic_DNA"/>
</dbReference>
<organism evidence="1 2">
    <name type="scientific">Cannabis sativa</name>
    <name type="common">Hemp</name>
    <name type="synonym">Marijuana</name>
    <dbReference type="NCBI Taxonomy" id="3483"/>
    <lineage>
        <taxon>Eukaryota</taxon>
        <taxon>Viridiplantae</taxon>
        <taxon>Streptophyta</taxon>
        <taxon>Embryophyta</taxon>
        <taxon>Tracheophyta</taxon>
        <taxon>Spermatophyta</taxon>
        <taxon>Magnoliopsida</taxon>
        <taxon>eudicotyledons</taxon>
        <taxon>Gunneridae</taxon>
        <taxon>Pentapetalae</taxon>
        <taxon>rosids</taxon>
        <taxon>fabids</taxon>
        <taxon>Rosales</taxon>
        <taxon>Cannabaceae</taxon>
        <taxon>Cannabis</taxon>
    </lineage>
</organism>
<gene>
    <name evidence="1" type="ORF">F8388_013977</name>
</gene>
<proteinExistence type="predicted"/>
<evidence type="ECO:0000313" key="1">
    <source>
        <dbReference type="EMBL" id="KAF4366912.1"/>
    </source>
</evidence>
<accession>A0A7J6F878</accession>
<dbReference type="Proteomes" id="UP000525078">
    <property type="component" value="Unassembled WGS sequence"/>
</dbReference>
<name>A0A7J6F878_CANSA</name>
<dbReference type="AlphaFoldDB" id="A0A7J6F878"/>
<comment type="caution">
    <text evidence="1">The sequence shown here is derived from an EMBL/GenBank/DDBJ whole genome shotgun (WGS) entry which is preliminary data.</text>
</comment>